<evidence type="ECO:0000313" key="7">
    <source>
        <dbReference type="EMBL" id="RZS36464.1"/>
    </source>
</evidence>
<feature type="domain" description="AMP-dependent synthetase/ligase" evidence="6">
    <location>
        <begin position="26"/>
        <end position="441"/>
    </location>
</feature>
<dbReference type="OrthoDB" id="9803968at2"/>
<dbReference type="GO" id="GO:0004467">
    <property type="term" value="F:long-chain fatty acid-CoA ligase activity"/>
    <property type="evidence" value="ECO:0007669"/>
    <property type="project" value="TreeGrafter"/>
</dbReference>
<comment type="similarity">
    <text evidence="1">Belongs to the ATP-dependent AMP-binding enzyme family.</text>
</comment>
<dbReference type="Pfam" id="PF00501">
    <property type="entry name" value="AMP-binding"/>
    <property type="match status" value="1"/>
</dbReference>
<dbReference type="PANTHER" id="PTHR43272:SF32">
    <property type="entry name" value="AMP-DEPENDENT SYNTHETASE_LIGASE DOMAIN-CONTAINING PROTEIN"/>
    <property type="match status" value="1"/>
</dbReference>
<dbReference type="EMBL" id="SGWQ01000007">
    <property type="protein sequence ID" value="RZS36464.1"/>
    <property type="molecule type" value="Genomic_DNA"/>
</dbReference>
<proteinExistence type="inferred from homology"/>
<evidence type="ECO:0000256" key="1">
    <source>
        <dbReference type="ARBA" id="ARBA00006432"/>
    </source>
</evidence>
<dbReference type="Pfam" id="PF23562">
    <property type="entry name" value="AMP-binding_C_3"/>
    <property type="match status" value="1"/>
</dbReference>
<keyword evidence="8" id="KW-1185">Reference proteome</keyword>
<dbReference type="InterPro" id="IPR000873">
    <property type="entry name" value="AMP-dep_synth/lig_dom"/>
</dbReference>
<sequence>MTDAATERRNVPMASPDRGTVLDLLRRNAIQHPDVPALFDDDQWLTWSEYEREASVVALALLDLGVQHGDVVGLHMINRIEHALCDIGALLAGATPTSYYNTLSPEQLAYVARDSACKVSIVDASQVNTWLSIKPWLPDLRAIVVVEGDTTSAEVLRFEEVTAIARSALDDRIAEVERAAARVRPDDAVTIVYTSGTTGHPKGTIITHAGIRSVLDGVLARVVEDLGERPEPGRAQASYLPLAHLAERMITHYLGCELASTVTFVRDMRALAQALPAIRPHVFLAVPRIWEKFLGAVTERAATERGALRRALIRRAIVIAKRVGRARFDGARIGPATRLQHALLDRLVHRKLRAALGLDEVIVAVSGAAPISVDVLTFFRGLGITIVEVYGMTETSAVLTMNSMRAPRLGTVGTALPGVELRIAEDGEILARGKGIVPGYLNRPEATAETFVDGWLHTGDLGRIDQDGYLSIVGRKKEIIINSAGKNISPANVEQAISGASELIGTVYVDGDARPFLVALITLDPTSWRDWCTARGIEAATPEQAAAHSEIRAEVERAVRTGNAQLSRVEQVKRWTLLDGTWDGVTGELTPTFKLKRAVIRDRYADTLTNLHTAR</sequence>
<dbReference type="Gene3D" id="3.40.50.12780">
    <property type="entry name" value="N-terminal domain of ligase-like"/>
    <property type="match status" value="1"/>
</dbReference>
<comment type="caution">
    <text evidence="7">The sequence shown here is derived from an EMBL/GenBank/DDBJ whole genome shotgun (WGS) entry which is preliminary data.</text>
</comment>
<reference evidence="7 8" key="1">
    <citation type="submission" date="2019-02" db="EMBL/GenBank/DDBJ databases">
        <title>Genomic Encyclopedia of Type Strains, Phase IV (KMG-IV): sequencing the most valuable type-strain genomes for metagenomic binning, comparative biology and taxonomic classification.</title>
        <authorList>
            <person name="Goeker M."/>
        </authorList>
    </citation>
    <scope>NUCLEOTIDE SEQUENCE [LARGE SCALE GENOMIC DNA]</scope>
    <source>
        <strain evidence="7 8">DSM 101727</strain>
    </source>
</reference>
<dbReference type="CDD" id="cd05907">
    <property type="entry name" value="VL_LC_FACS_like"/>
    <property type="match status" value="1"/>
</dbReference>
<protein>
    <recommendedName>
        <fullName evidence="5">Acyl-CoA synthetase</fullName>
    </recommendedName>
</protein>
<evidence type="ECO:0000256" key="3">
    <source>
        <dbReference type="ARBA" id="ARBA00022832"/>
    </source>
</evidence>
<dbReference type="AlphaFoldDB" id="A0A4Q7KJU0"/>
<accession>A0A4Q7KJU0</accession>
<keyword evidence="4" id="KW-0443">Lipid metabolism</keyword>
<evidence type="ECO:0000313" key="8">
    <source>
        <dbReference type="Proteomes" id="UP000294257"/>
    </source>
</evidence>
<evidence type="ECO:0000256" key="2">
    <source>
        <dbReference type="ARBA" id="ARBA00022598"/>
    </source>
</evidence>
<dbReference type="PROSITE" id="PS00455">
    <property type="entry name" value="AMP_BINDING"/>
    <property type="match status" value="1"/>
</dbReference>
<dbReference type="GO" id="GO:0016020">
    <property type="term" value="C:membrane"/>
    <property type="evidence" value="ECO:0007669"/>
    <property type="project" value="TreeGrafter"/>
</dbReference>
<name>A0A4Q7KJU0_9PSEU</name>
<evidence type="ECO:0000256" key="4">
    <source>
        <dbReference type="ARBA" id="ARBA00023098"/>
    </source>
</evidence>
<organism evidence="7 8">
    <name type="scientific">Herbihabitans rhizosphaerae</name>
    <dbReference type="NCBI Taxonomy" id="1872711"/>
    <lineage>
        <taxon>Bacteria</taxon>
        <taxon>Bacillati</taxon>
        <taxon>Actinomycetota</taxon>
        <taxon>Actinomycetes</taxon>
        <taxon>Pseudonocardiales</taxon>
        <taxon>Pseudonocardiaceae</taxon>
        <taxon>Herbihabitans</taxon>
    </lineage>
</organism>
<evidence type="ECO:0000256" key="5">
    <source>
        <dbReference type="ARBA" id="ARBA00032875"/>
    </source>
</evidence>
<dbReference type="SUPFAM" id="SSF56801">
    <property type="entry name" value="Acetyl-CoA synthetase-like"/>
    <property type="match status" value="1"/>
</dbReference>
<dbReference type="InterPro" id="IPR020845">
    <property type="entry name" value="AMP-binding_CS"/>
</dbReference>
<dbReference type="InterPro" id="IPR042099">
    <property type="entry name" value="ANL_N_sf"/>
</dbReference>
<gene>
    <name evidence="7" type="ORF">EV193_107145</name>
</gene>
<dbReference type="PANTHER" id="PTHR43272">
    <property type="entry name" value="LONG-CHAIN-FATTY-ACID--COA LIGASE"/>
    <property type="match status" value="1"/>
</dbReference>
<dbReference type="RefSeq" id="WP_130345957.1">
    <property type="nucleotide sequence ID" value="NZ_SGWQ01000007.1"/>
</dbReference>
<dbReference type="Proteomes" id="UP000294257">
    <property type="component" value="Unassembled WGS sequence"/>
</dbReference>
<evidence type="ECO:0000259" key="6">
    <source>
        <dbReference type="Pfam" id="PF00501"/>
    </source>
</evidence>
<keyword evidence="2" id="KW-0436">Ligase</keyword>
<keyword evidence="3" id="KW-0276">Fatty acid metabolism</keyword>